<dbReference type="InterPro" id="IPR050300">
    <property type="entry name" value="GDXG_lipolytic_enzyme"/>
</dbReference>
<feature type="domain" description="BD-FAE-like" evidence="2">
    <location>
        <begin position="64"/>
        <end position="275"/>
    </location>
</feature>
<evidence type="ECO:0000313" key="3">
    <source>
        <dbReference type="EMBL" id="MBU8865888.1"/>
    </source>
</evidence>
<dbReference type="PANTHER" id="PTHR48081:SF13">
    <property type="entry name" value="ALPHA_BETA HYDROLASE"/>
    <property type="match status" value="1"/>
</dbReference>
<name>A0ABS6I2C4_9MICC</name>
<dbReference type="EMBL" id="JAHOPC010000002">
    <property type="protein sequence ID" value="MBU8865888.1"/>
    <property type="molecule type" value="Genomic_DNA"/>
</dbReference>
<protein>
    <submittedName>
        <fullName evidence="3">Alpha/beta hydrolase</fullName>
    </submittedName>
</protein>
<comment type="caution">
    <text evidence="3">The sequence shown here is derived from an EMBL/GenBank/DDBJ whole genome shotgun (WGS) entry which is preliminary data.</text>
</comment>
<keyword evidence="1 3" id="KW-0378">Hydrolase</keyword>
<keyword evidence="4" id="KW-1185">Reference proteome</keyword>
<dbReference type="Pfam" id="PF20434">
    <property type="entry name" value="BD-FAE"/>
    <property type="match status" value="1"/>
</dbReference>
<evidence type="ECO:0000259" key="2">
    <source>
        <dbReference type="Pfam" id="PF20434"/>
    </source>
</evidence>
<dbReference type="PANTHER" id="PTHR48081">
    <property type="entry name" value="AB HYDROLASE SUPERFAMILY PROTEIN C4A8.06C"/>
    <property type="match status" value="1"/>
</dbReference>
<gene>
    <name evidence="3" type="ORF">KSW38_06240</name>
</gene>
<sequence length="321" mass="34344">MLPNDTSPVDVTDEHVSTLMPAFDYDQLAPAALLTPSPQHLLDQTVSYMNVQYATPLGWRPLLLDVHLPAHGNGPYPAVIYVHGGSFLGGIKAMGPWLSLPAAGIAVVSVSYRLSGEARFPEPIEDIRAAVRWTRFNAEKFNLDPDSLALWGSSAGAYLASMVAVTGDSALGRTTGASISATARVAGVVNHYGISDFLALREDAFENDESEMDALARIVRQFLGFDPATDRERAALTSPALLAAGHGTTPPFLFMHGDKDHRVGFGQSLRFHRSLLGLGRSSTLITVAGADHGDSVFAEAEAVGQAITFLRMCWANHSSND</sequence>
<dbReference type="Proteomes" id="UP000824166">
    <property type="component" value="Unassembled WGS sequence"/>
</dbReference>
<dbReference type="GO" id="GO:0016787">
    <property type="term" value="F:hydrolase activity"/>
    <property type="evidence" value="ECO:0007669"/>
    <property type="project" value="UniProtKB-KW"/>
</dbReference>
<accession>A0ABS6I2C4</accession>
<dbReference type="RefSeq" id="WP_216923718.1">
    <property type="nucleotide sequence ID" value="NZ_JAHOPC010000002.1"/>
</dbReference>
<evidence type="ECO:0000313" key="4">
    <source>
        <dbReference type="Proteomes" id="UP000824166"/>
    </source>
</evidence>
<organism evidence="3 4">
    <name type="scientific">Paenarthrobacter aromaticivorans</name>
    <dbReference type="NCBI Taxonomy" id="2849150"/>
    <lineage>
        <taxon>Bacteria</taxon>
        <taxon>Bacillati</taxon>
        <taxon>Actinomycetota</taxon>
        <taxon>Actinomycetes</taxon>
        <taxon>Micrococcales</taxon>
        <taxon>Micrococcaceae</taxon>
        <taxon>Paenarthrobacter</taxon>
    </lineage>
</organism>
<proteinExistence type="predicted"/>
<reference evidence="3 4" key="1">
    <citation type="submission" date="2021-06" db="EMBL/GenBank/DDBJ databases">
        <authorList>
            <person name="Jeong J.W."/>
        </authorList>
    </citation>
    <scope>NUCLEOTIDE SEQUENCE [LARGE SCALE GENOMIC DNA]</scope>
    <source>
        <strain evidence="3 4">MMS21-TAE1-1</strain>
    </source>
</reference>
<dbReference type="InterPro" id="IPR049492">
    <property type="entry name" value="BD-FAE-like_dom"/>
</dbReference>
<evidence type="ECO:0000256" key="1">
    <source>
        <dbReference type="ARBA" id="ARBA00022801"/>
    </source>
</evidence>